<organism evidence="12 13">
    <name type="scientific">Trichonephila inaurata madagascariensis</name>
    <dbReference type="NCBI Taxonomy" id="2747483"/>
    <lineage>
        <taxon>Eukaryota</taxon>
        <taxon>Metazoa</taxon>
        <taxon>Ecdysozoa</taxon>
        <taxon>Arthropoda</taxon>
        <taxon>Chelicerata</taxon>
        <taxon>Arachnida</taxon>
        <taxon>Araneae</taxon>
        <taxon>Araneomorphae</taxon>
        <taxon>Entelegynae</taxon>
        <taxon>Araneoidea</taxon>
        <taxon>Nephilidae</taxon>
        <taxon>Trichonephila</taxon>
        <taxon>Trichonephila inaurata</taxon>
    </lineage>
</organism>
<feature type="region of interest" description="Disordered" evidence="9">
    <location>
        <begin position="439"/>
        <end position="602"/>
    </location>
</feature>
<comment type="subcellular location">
    <subcellularLocation>
        <location evidence="1">Membrane</location>
        <topology evidence="1">Multi-pass membrane protein</topology>
    </subcellularLocation>
</comment>
<feature type="region of interest" description="Disordered" evidence="9">
    <location>
        <begin position="1098"/>
        <end position="1126"/>
    </location>
</feature>
<keyword evidence="7" id="KW-1071">Ligand-gated ion channel</keyword>
<name>A0A8X7CQP2_9ARAC</name>
<evidence type="ECO:0000256" key="4">
    <source>
        <dbReference type="ARBA" id="ARBA00022989"/>
    </source>
</evidence>
<dbReference type="PROSITE" id="PS50042">
    <property type="entry name" value="CNMP_BINDING_3"/>
    <property type="match status" value="1"/>
</dbReference>
<dbReference type="InterPro" id="IPR018488">
    <property type="entry name" value="cNMP-bd_CS"/>
</dbReference>
<gene>
    <name evidence="12" type="primary">CNGA3</name>
    <name evidence="12" type="ORF">TNIN_44901</name>
</gene>
<feature type="transmembrane region" description="Helical" evidence="10">
    <location>
        <begin position="132"/>
        <end position="153"/>
    </location>
</feature>
<feature type="compositionally biased region" description="Polar residues" evidence="9">
    <location>
        <begin position="653"/>
        <end position="662"/>
    </location>
</feature>
<evidence type="ECO:0000313" key="12">
    <source>
        <dbReference type="EMBL" id="GFY74720.1"/>
    </source>
</evidence>
<keyword evidence="4 10" id="KW-1133">Transmembrane helix</keyword>
<dbReference type="GO" id="GO:0005221">
    <property type="term" value="F:intracellularly cyclic nucleotide-activated monoatomic cation channel activity"/>
    <property type="evidence" value="ECO:0007669"/>
    <property type="project" value="InterPro"/>
</dbReference>
<dbReference type="FunFam" id="1.10.287.630:FF:000001">
    <property type="entry name" value="Cyclic nucleotide-gated channel alpha 3"/>
    <property type="match status" value="1"/>
</dbReference>
<dbReference type="InterPro" id="IPR014710">
    <property type="entry name" value="RmlC-like_jellyroll"/>
</dbReference>
<dbReference type="CDD" id="cd00038">
    <property type="entry name" value="CAP_ED"/>
    <property type="match status" value="1"/>
</dbReference>
<keyword evidence="5" id="KW-0406">Ion transport</keyword>
<feature type="compositionally biased region" description="Polar residues" evidence="9">
    <location>
        <begin position="554"/>
        <end position="563"/>
    </location>
</feature>
<keyword evidence="2" id="KW-0813">Transport</keyword>
<dbReference type="SUPFAM" id="SSF51206">
    <property type="entry name" value="cAMP-binding domain-like"/>
    <property type="match status" value="1"/>
</dbReference>
<dbReference type="Pfam" id="PF00520">
    <property type="entry name" value="Ion_trans"/>
    <property type="match status" value="1"/>
</dbReference>
<keyword evidence="6 10" id="KW-0472">Membrane</keyword>
<feature type="compositionally biased region" description="Polar residues" evidence="9">
    <location>
        <begin position="628"/>
        <end position="646"/>
    </location>
</feature>
<feature type="compositionally biased region" description="Polar residues" evidence="9">
    <location>
        <begin position="1025"/>
        <end position="1037"/>
    </location>
</feature>
<feature type="region of interest" description="Disordered" evidence="9">
    <location>
        <begin position="679"/>
        <end position="739"/>
    </location>
</feature>
<feature type="region of interest" description="Disordered" evidence="9">
    <location>
        <begin position="1250"/>
        <end position="1273"/>
    </location>
</feature>
<dbReference type="Proteomes" id="UP000886998">
    <property type="component" value="Unassembled WGS sequence"/>
</dbReference>
<feature type="compositionally biased region" description="Basic and acidic residues" evidence="9">
    <location>
        <begin position="718"/>
        <end position="727"/>
    </location>
</feature>
<evidence type="ECO:0000256" key="10">
    <source>
        <dbReference type="SAM" id="Phobius"/>
    </source>
</evidence>
<keyword evidence="8" id="KW-0407">Ion channel</keyword>
<feature type="compositionally biased region" description="Basic and acidic residues" evidence="9">
    <location>
        <begin position="581"/>
        <end position="590"/>
    </location>
</feature>
<evidence type="ECO:0000313" key="13">
    <source>
        <dbReference type="Proteomes" id="UP000886998"/>
    </source>
</evidence>
<comment type="caution">
    <text evidence="12">The sequence shown here is derived from an EMBL/GenBank/DDBJ whole genome shotgun (WGS) entry which is preliminary data.</text>
</comment>
<keyword evidence="3 10" id="KW-0812">Transmembrane</keyword>
<sequence length="1292" mass="145349">MLDDSSMCDLSVSTTFEGKGTNLNVGIIRFLKLYRSFRLYYMVESRTIYPNLWRVVNLIHILLLLAHWFGCFYYLLSELENFVGEWSYREPIDDYATLSRKYLGSVYWSTLTLTTIGDLATPATNLQYMFTILSYLIGVFIFATIVGQVGTVITNRNASRLEFERLLDGAKLYMRHHKVPRNMQRRVQRWYDYSWSRGRMQGGGDINSALGILPDKLKTELALHVNLKTLKKVSIFQECQPEFLHDLVLKMRAYIFTPGDLICRKGEVAREMFIIADGILEVIRRTADVRSVGYSELFSLSREDILAAMKDYPEAQDILQTMGRKRLMEARLAANTSTRSGPNEPNLPSSSQDPAEGDKTEPTKPQSTVSKIKEDVRSLRKRLRSRSTTAGATDDSGETIEMKPIVNDQEGLEETSENQSAPRKRNVSFKALIQKIQFRRDDSTASIKSSPEGLGGFQKGDKNCAESSSVSTDDSADSSTPLNKSLPLLQRVRLLGAQEKKSEMQQQQQASVSPPSKRFGLFRSTDHSVDEEDKKSKKEKELTGKEEQQPPSPKSKSAFSMLTSVIPKIPTSPKSPKKSPKKEPSLDGKKSPVVLKGRLTDTSSELPLLKKVLLRKVMDDKKAEETQIEIQNQPGPSTSSNDQSFNIEEDLINENSDQLQENVSNRVYLEQFSRTLGFKMSEDVPPPAKTQPRPRLNASSLTPSPSSENVPPPSLEQKQNDSEKEQAKLSSPPKGRLSRMMAVREDSDENSVMTEDPFVKSTECQTEISGSVKKDHTEIETNPGESEADIALRGYLTRMVDDLETVIKAYSLDQQQDLLKENSLLKQNQDNQENFIKKLLSKIEDPEESETTELWRLEFPPPPPDMNEAPWVGVTKPIYPTVPVDLIEEVIQTEEERMQSEKNTAKTTNDWEVRMLIEQFEEKVVLQRETSSRRHSSGEALTWDKVLRLRNTAKTRNERSEIYDNRSGRKYSLVEGSSSTSIGAMCKWVTTAASCSVTQSTSYTSLTSLEDHQDSIASKMRYNIESTPQGNFGSQGNHDPPSRRKSSLPILPMPSSECTARWLSMEDFKNDENHEYNHQTSVSSSCSQETVVEMDIKSSSAENVHCHEKAKLSTRSPSSPNVATDREPNVPLDFSAASHLSDWPSSPCLPTIREDEQCSGTTSIHLKSSAGRSISNDCLPKRATLPIGKQGCRTISCYQGNPESFHSLETVHDTTDQELENKDNMILNVGLQNHYYQEATMDNQYRSNAREVNNSTSRPNLSSTSPLKDNTRSISQNNVVITIPECESILSP</sequence>
<accession>A0A8X7CQP2</accession>
<feature type="compositionally biased region" description="Low complexity" evidence="9">
    <location>
        <begin position="467"/>
        <end position="479"/>
    </location>
</feature>
<dbReference type="InterPro" id="IPR005821">
    <property type="entry name" value="Ion_trans_dom"/>
</dbReference>
<feature type="region of interest" description="Disordered" evidence="9">
    <location>
        <begin position="1025"/>
        <end position="1053"/>
    </location>
</feature>
<dbReference type="OrthoDB" id="421226at2759"/>
<feature type="domain" description="Cyclic nucleotide-binding" evidence="11">
    <location>
        <begin position="235"/>
        <end position="299"/>
    </location>
</feature>
<dbReference type="Gene3D" id="1.10.287.630">
    <property type="entry name" value="Helix hairpin bin"/>
    <property type="match status" value="1"/>
</dbReference>
<evidence type="ECO:0000256" key="3">
    <source>
        <dbReference type="ARBA" id="ARBA00022692"/>
    </source>
</evidence>
<reference evidence="12" key="1">
    <citation type="submission" date="2020-08" db="EMBL/GenBank/DDBJ databases">
        <title>Multicomponent nature underlies the extraordinary mechanical properties of spider dragline silk.</title>
        <authorList>
            <person name="Kono N."/>
            <person name="Nakamura H."/>
            <person name="Mori M."/>
            <person name="Yoshida Y."/>
            <person name="Ohtoshi R."/>
            <person name="Malay A.D."/>
            <person name="Moran D.A.P."/>
            <person name="Tomita M."/>
            <person name="Numata K."/>
            <person name="Arakawa K."/>
        </authorList>
    </citation>
    <scope>NUCLEOTIDE SEQUENCE</scope>
</reference>
<dbReference type="PANTHER" id="PTHR45638">
    <property type="entry name" value="CYCLIC NUCLEOTIDE-GATED CATION CHANNEL SUBUNIT A"/>
    <property type="match status" value="1"/>
</dbReference>
<dbReference type="InterPro" id="IPR050866">
    <property type="entry name" value="CNG_cation_channel"/>
</dbReference>
<dbReference type="InterPro" id="IPR000595">
    <property type="entry name" value="cNMP-bd_dom"/>
</dbReference>
<evidence type="ECO:0000256" key="9">
    <source>
        <dbReference type="SAM" id="MobiDB-lite"/>
    </source>
</evidence>
<feature type="transmembrane region" description="Helical" evidence="10">
    <location>
        <begin position="102"/>
        <end position="120"/>
    </location>
</feature>
<feature type="compositionally biased region" description="Polar residues" evidence="9">
    <location>
        <begin position="335"/>
        <end position="353"/>
    </location>
</feature>
<evidence type="ECO:0000256" key="7">
    <source>
        <dbReference type="ARBA" id="ARBA00023286"/>
    </source>
</evidence>
<dbReference type="PROSITE" id="PS00888">
    <property type="entry name" value="CNMP_BINDING_1"/>
    <property type="match status" value="1"/>
</dbReference>
<evidence type="ECO:0000256" key="1">
    <source>
        <dbReference type="ARBA" id="ARBA00004141"/>
    </source>
</evidence>
<feature type="region of interest" description="Disordered" evidence="9">
    <location>
        <begin position="623"/>
        <end position="662"/>
    </location>
</feature>
<dbReference type="SMART" id="SM00100">
    <property type="entry name" value="cNMP"/>
    <property type="match status" value="1"/>
</dbReference>
<dbReference type="EMBL" id="BMAV01020910">
    <property type="protein sequence ID" value="GFY74720.1"/>
    <property type="molecule type" value="Genomic_DNA"/>
</dbReference>
<dbReference type="Gene3D" id="1.10.287.70">
    <property type="match status" value="1"/>
</dbReference>
<feature type="region of interest" description="Disordered" evidence="9">
    <location>
        <begin position="335"/>
        <end position="426"/>
    </location>
</feature>
<dbReference type="GO" id="GO:0044877">
    <property type="term" value="F:protein-containing complex binding"/>
    <property type="evidence" value="ECO:0007669"/>
    <property type="project" value="TreeGrafter"/>
</dbReference>
<evidence type="ECO:0000256" key="2">
    <source>
        <dbReference type="ARBA" id="ARBA00022448"/>
    </source>
</evidence>
<feature type="compositionally biased region" description="Basic and acidic residues" evidence="9">
    <location>
        <begin position="524"/>
        <end position="548"/>
    </location>
</feature>
<dbReference type="GO" id="GO:0016020">
    <property type="term" value="C:membrane"/>
    <property type="evidence" value="ECO:0007669"/>
    <property type="project" value="UniProtKB-SubCell"/>
</dbReference>
<dbReference type="InterPro" id="IPR018490">
    <property type="entry name" value="cNMP-bd_dom_sf"/>
</dbReference>
<feature type="compositionally biased region" description="Polar residues" evidence="9">
    <location>
        <begin position="1113"/>
        <end position="1122"/>
    </location>
</feature>
<dbReference type="PANTHER" id="PTHR45638:SF7">
    <property type="entry name" value="CYCLIC NUCLEOTIDE-GATED ION CHANNEL-LIKE, ISOFORM E"/>
    <property type="match status" value="1"/>
</dbReference>
<feature type="transmembrane region" description="Helical" evidence="10">
    <location>
        <begin position="55"/>
        <end position="76"/>
    </location>
</feature>
<proteinExistence type="predicted"/>
<protein>
    <submittedName>
        <fullName evidence="12">Cyclic nucleotide-gated cation channel alpha-3</fullName>
    </submittedName>
</protein>
<keyword evidence="13" id="KW-1185">Reference proteome</keyword>
<dbReference type="Gene3D" id="2.60.120.10">
    <property type="entry name" value="Jelly Rolls"/>
    <property type="match status" value="2"/>
</dbReference>
<dbReference type="SUPFAM" id="SSF81324">
    <property type="entry name" value="Voltage-gated potassium channels"/>
    <property type="match status" value="1"/>
</dbReference>
<evidence type="ECO:0000256" key="5">
    <source>
        <dbReference type="ARBA" id="ARBA00023065"/>
    </source>
</evidence>
<evidence type="ECO:0000256" key="6">
    <source>
        <dbReference type="ARBA" id="ARBA00023136"/>
    </source>
</evidence>
<evidence type="ECO:0000256" key="8">
    <source>
        <dbReference type="ARBA" id="ARBA00023303"/>
    </source>
</evidence>
<evidence type="ECO:0000259" key="11">
    <source>
        <dbReference type="PROSITE" id="PS50042"/>
    </source>
</evidence>